<evidence type="ECO:0000313" key="1">
    <source>
        <dbReference type="EMBL" id="RSL78572.1"/>
    </source>
</evidence>
<dbReference type="AlphaFoldDB" id="A0A428RM09"/>
<name>A0A428RM09_9HYPO</name>
<evidence type="ECO:0000313" key="2">
    <source>
        <dbReference type="Proteomes" id="UP000287144"/>
    </source>
</evidence>
<keyword evidence="2" id="KW-1185">Reference proteome</keyword>
<proteinExistence type="predicted"/>
<comment type="caution">
    <text evidence="1">The sequence shown here is derived from an EMBL/GenBank/DDBJ whole genome shotgun (WGS) entry which is preliminary data.</text>
</comment>
<dbReference type="EMBL" id="NKCK01000686">
    <property type="protein sequence ID" value="RSL78572.1"/>
    <property type="molecule type" value="Genomic_DNA"/>
</dbReference>
<organism evidence="1 2">
    <name type="scientific">Fusarium oligoseptatum</name>
    <dbReference type="NCBI Taxonomy" id="2604345"/>
    <lineage>
        <taxon>Eukaryota</taxon>
        <taxon>Fungi</taxon>
        <taxon>Dikarya</taxon>
        <taxon>Ascomycota</taxon>
        <taxon>Pezizomycotina</taxon>
        <taxon>Sordariomycetes</taxon>
        <taxon>Hypocreomycetidae</taxon>
        <taxon>Hypocreales</taxon>
        <taxon>Nectriaceae</taxon>
        <taxon>Fusarium</taxon>
        <taxon>Fusarium solani species complex</taxon>
    </lineage>
</organism>
<accession>A0A428RM09</accession>
<gene>
    <name evidence="1" type="ORF">CEP52_017620</name>
</gene>
<reference evidence="1 2" key="1">
    <citation type="submission" date="2017-06" db="EMBL/GenBank/DDBJ databases">
        <title>Comparative genomic analysis of Ambrosia Fusariam Clade fungi.</title>
        <authorList>
            <person name="Stajich J.E."/>
            <person name="Carrillo J."/>
            <person name="Kijimoto T."/>
            <person name="Eskalen A."/>
            <person name="O'Donnell K."/>
            <person name="Kasson M."/>
        </authorList>
    </citation>
    <scope>NUCLEOTIDE SEQUENCE [LARGE SCALE GENOMIC DNA]</scope>
    <source>
        <strain evidence="1 2">NRRL62579</strain>
    </source>
</reference>
<sequence length="122" mass="14093">MYTTHYPLTEDERTSFDMVIGNNQVDWEDLSTRRQDAINDLIRKYPDVVKTAVWTGSDLVASSGVPLSQMSHLPDILSEVSTKKAWEAYNKTKGSYEDFCDFFFFSLCVYLQLTFIAKSRQQ</sequence>
<dbReference type="Proteomes" id="UP000287144">
    <property type="component" value="Unassembled WGS sequence"/>
</dbReference>
<protein>
    <submittedName>
        <fullName evidence="1">Uncharacterized protein</fullName>
    </submittedName>
</protein>